<evidence type="ECO:0000313" key="4">
    <source>
        <dbReference type="Proteomes" id="UP001642540"/>
    </source>
</evidence>
<keyword evidence="4" id="KW-1185">Reference proteome</keyword>
<sequence>MRAAIIFCVLATIIALSIAVPHHKDGETDDGGSNGRVRRGAVCSSCKGKGGGNPVPSTSGSGIAPTPHNGGIGDSPAPIKKTR</sequence>
<feature type="signal peptide" evidence="2">
    <location>
        <begin position="1"/>
        <end position="19"/>
    </location>
</feature>
<organism evidence="3 4">
    <name type="scientific">Orchesella dallaii</name>
    <dbReference type="NCBI Taxonomy" id="48710"/>
    <lineage>
        <taxon>Eukaryota</taxon>
        <taxon>Metazoa</taxon>
        <taxon>Ecdysozoa</taxon>
        <taxon>Arthropoda</taxon>
        <taxon>Hexapoda</taxon>
        <taxon>Collembola</taxon>
        <taxon>Entomobryomorpha</taxon>
        <taxon>Entomobryoidea</taxon>
        <taxon>Orchesellidae</taxon>
        <taxon>Orchesellinae</taxon>
        <taxon>Orchesella</taxon>
    </lineage>
</organism>
<proteinExistence type="predicted"/>
<comment type="caution">
    <text evidence="3">The sequence shown here is derived from an EMBL/GenBank/DDBJ whole genome shotgun (WGS) entry which is preliminary data.</text>
</comment>
<evidence type="ECO:0000256" key="1">
    <source>
        <dbReference type="SAM" id="MobiDB-lite"/>
    </source>
</evidence>
<gene>
    <name evidence="3" type="ORF">ODALV1_LOCUS234</name>
</gene>
<reference evidence="3 4" key="1">
    <citation type="submission" date="2024-08" db="EMBL/GenBank/DDBJ databases">
        <authorList>
            <person name="Cucini C."/>
            <person name="Frati F."/>
        </authorList>
    </citation>
    <scope>NUCLEOTIDE SEQUENCE [LARGE SCALE GENOMIC DNA]</scope>
</reference>
<evidence type="ECO:0000256" key="2">
    <source>
        <dbReference type="SAM" id="SignalP"/>
    </source>
</evidence>
<feature type="region of interest" description="Disordered" evidence="1">
    <location>
        <begin position="21"/>
        <end position="83"/>
    </location>
</feature>
<keyword evidence="2" id="KW-0732">Signal</keyword>
<name>A0ABP1PI31_9HEXA</name>
<dbReference type="EMBL" id="CAXLJM020000001">
    <property type="protein sequence ID" value="CAL8068362.1"/>
    <property type="molecule type" value="Genomic_DNA"/>
</dbReference>
<protein>
    <submittedName>
        <fullName evidence="3">Uncharacterized protein</fullName>
    </submittedName>
</protein>
<evidence type="ECO:0000313" key="3">
    <source>
        <dbReference type="EMBL" id="CAL8068362.1"/>
    </source>
</evidence>
<dbReference type="Proteomes" id="UP001642540">
    <property type="component" value="Unassembled WGS sequence"/>
</dbReference>
<feature type="chain" id="PRO_5046459885" evidence="2">
    <location>
        <begin position="20"/>
        <end position="83"/>
    </location>
</feature>
<accession>A0ABP1PI31</accession>